<dbReference type="GO" id="GO:0022857">
    <property type="term" value="F:transmembrane transporter activity"/>
    <property type="evidence" value="ECO:0007669"/>
    <property type="project" value="InterPro"/>
</dbReference>
<feature type="transmembrane region" description="Helical" evidence="8">
    <location>
        <begin position="64"/>
        <end position="84"/>
    </location>
</feature>
<keyword evidence="6 7" id="KW-0472">Membrane</keyword>
<feature type="transmembrane region" description="Helical" evidence="8">
    <location>
        <begin position="398"/>
        <end position="417"/>
    </location>
</feature>
<sequence length="472" mass="50352">MTADTTAVTRFGRAGRIEVRSIDRIPAEERHGRVRDQFTLWFALNANIFPVVVGGVTVFMGLSFPWACAAIVLGVAIGLLLLGLHALQGPRLGVPQMIQSRGQFGFYGAVLVFALSIVLDFGFFAAQLVIQAEALNLVVGSVSMPVWIAILALPVIVLTIYGYDWIHRWQRWMTVLLAATFVVVFIQALVHGSPTGAAASGHPPSIALFLGGTGLFVISLASWAPYVSDYSRYLPENVGRARTFWAVALGSAIPAVFCAILGAYLAASLPDQTSTVAAVGQVSGDWALLVMAISLIGSDVANCYTGMLAVASIVSCFRDVGRSVAVRVLGSLLLVAAGTICALLGYRHFVNNLSNFLNVLLYVFIPWSALNLTDYFLVKRGHYDVASFFTPRGSYGGFLWRGLVAYVLAVAVQVPFIDQAFYTGPLVGPMGDIDISWVVGGVAGVVFYLAALRFPGRDATASGTERAPATTG</sequence>
<feature type="transmembrane region" description="Helical" evidence="8">
    <location>
        <begin position="38"/>
        <end position="58"/>
    </location>
</feature>
<accession>E3J9R8</accession>
<dbReference type="InterPro" id="IPR026030">
    <property type="entry name" value="Pur-cyt_permease_Fcy2/21/22"/>
</dbReference>
<dbReference type="GO" id="GO:0005886">
    <property type="term" value="C:plasma membrane"/>
    <property type="evidence" value="ECO:0007669"/>
    <property type="project" value="TreeGrafter"/>
</dbReference>
<feature type="transmembrane region" description="Helical" evidence="8">
    <location>
        <begin position="104"/>
        <end position="130"/>
    </location>
</feature>
<evidence type="ECO:0000256" key="6">
    <source>
        <dbReference type="ARBA" id="ARBA00023136"/>
    </source>
</evidence>
<dbReference type="InParanoid" id="E3J9R8"/>
<dbReference type="PIRSF" id="PIRSF002744">
    <property type="entry name" value="Pur-cyt_permease"/>
    <property type="match status" value="1"/>
</dbReference>
<dbReference type="EMBL" id="CP002299">
    <property type="protein sequence ID" value="ADP84571.1"/>
    <property type="molecule type" value="Genomic_DNA"/>
</dbReference>
<dbReference type="PANTHER" id="PTHR31806">
    <property type="entry name" value="PURINE-CYTOSINE PERMEASE FCY2-RELATED"/>
    <property type="match status" value="1"/>
</dbReference>
<comment type="similarity">
    <text evidence="2 7">Belongs to the purine-cytosine permease (2.A.39) family.</text>
</comment>
<evidence type="ECO:0000313" key="9">
    <source>
        <dbReference type="EMBL" id="ADP84571.1"/>
    </source>
</evidence>
<dbReference type="HOGENOM" id="CLU_026016_3_0_11"/>
<keyword evidence="3 7" id="KW-0813">Transport</keyword>
<protein>
    <submittedName>
        <fullName evidence="9">Permease for cytosine/purines uracil thiamine allantoin</fullName>
    </submittedName>
</protein>
<dbReference type="eggNOG" id="COG1457">
    <property type="taxonomic scope" value="Bacteria"/>
</dbReference>
<comment type="subcellular location">
    <subcellularLocation>
        <location evidence="1">Membrane</location>
        <topology evidence="1">Multi-pass membrane protein</topology>
    </subcellularLocation>
</comment>
<evidence type="ECO:0000256" key="4">
    <source>
        <dbReference type="ARBA" id="ARBA00022692"/>
    </source>
</evidence>
<evidence type="ECO:0000313" key="10">
    <source>
        <dbReference type="Proteomes" id="UP000002484"/>
    </source>
</evidence>
<dbReference type="Pfam" id="PF02133">
    <property type="entry name" value="Transp_cyt_pur"/>
    <property type="match status" value="1"/>
</dbReference>
<dbReference type="KEGG" id="fri:FraEuI1c_6597"/>
<evidence type="ECO:0000256" key="2">
    <source>
        <dbReference type="ARBA" id="ARBA00008974"/>
    </source>
</evidence>
<dbReference type="InterPro" id="IPR001248">
    <property type="entry name" value="Pur-cyt_permease"/>
</dbReference>
<evidence type="ECO:0000256" key="8">
    <source>
        <dbReference type="SAM" id="Phobius"/>
    </source>
</evidence>
<keyword evidence="4 8" id="KW-0812">Transmembrane</keyword>
<evidence type="ECO:0000256" key="5">
    <source>
        <dbReference type="ARBA" id="ARBA00022989"/>
    </source>
</evidence>
<keyword evidence="5 8" id="KW-1133">Transmembrane helix</keyword>
<evidence type="ECO:0000256" key="1">
    <source>
        <dbReference type="ARBA" id="ARBA00004141"/>
    </source>
</evidence>
<feature type="transmembrane region" description="Helical" evidence="8">
    <location>
        <begin position="437"/>
        <end position="456"/>
    </location>
</feature>
<dbReference type="AlphaFoldDB" id="E3J9R8"/>
<feature type="transmembrane region" description="Helical" evidence="8">
    <location>
        <begin position="286"/>
        <end position="317"/>
    </location>
</feature>
<reference evidence="9 10" key="1">
    <citation type="submission" date="2010-10" db="EMBL/GenBank/DDBJ databases">
        <title>Complete sequence of Frankia sp. EuI1c.</title>
        <authorList>
            <consortium name="US DOE Joint Genome Institute"/>
            <person name="Lucas S."/>
            <person name="Copeland A."/>
            <person name="Lapidus A."/>
            <person name="Cheng J.-F."/>
            <person name="Bruce D."/>
            <person name="Goodwin L."/>
            <person name="Pitluck S."/>
            <person name="Chertkov O."/>
            <person name="Detter J.C."/>
            <person name="Han C."/>
            <person name="Tapia R."/>
            <person name="Land M."/>
            <person name="Hauser L."/>
            <person name="Jeffries C."/>
            <person name="Kyrpides N."/>
            <person name="Ivanova N."/>
            <person name="Mikhailova N."/>
            <person name="Beauchemin N."/>
            <person name="Sen A."/>
            <person name="Sur S.A."/>
            <person name="Gtari M."/>
            <person name="Wall L."/>
            <person name="Tisa L."/>
            <person name="Woyke T."/>
        </authorList>
    </citation>
    <scope>NUCLEOTIDE SEQUENCE [LARGE SCALE GENOMIC DNA]</scope>
    <source>
        <strain evidence="10">DSM 45817 / CECT 9037 / EuI1c</strain>
    </source>
</reference>
<feature type="transmembrane region" description="Helical" evidence="8">
    <location>
        <begin position="206"/>
        <end position="224"/>
    </location>
</feature>
<dbReference type="STRING" id="298654.FraEuI1c_6597"/>
<organism evidence="9 10">
    <name type="scientific">Pseudofrankia inefficax (strain DSM 45817 / CECT 9037 / DDB 130130 / EuI1c)</name>
    <name type="common">Frankia inefficax</name>
    <dbReference type="NCBI Taxonomy" id="298654"/>
    <lineage>
        <taxon>Bacteria</taxon>
        <taxon>Bacillati</taxon>
        <taxon>Actinomycetota</taxon>
        <taxon>Actinomycetes</taxon>
        <taxon>Frankiales</taxon>
        <taxon>Frankiaceae</taxon>
        <taxon>Pseudofrankia</taxon>
    </lineage>
</organism>
<dbReference type="Proteomes" id="UP000002484">
    <property type="component" value="Chromosome"/>
</dbReference>
<dbReference type="PANTHER" id="PTHR31806:SF1">
    <property type="entry name" value="PURINE-CYTOSINE PERMEASE FCY2-RELATED"/>
    <property type="match status" value="1"/>
</dbReference>
<name>E3J9R8_PSEI1</name>
<proteinExistence type="inferred from homology"/>
<evidence type="ECO:0000256" key="3">
    <source>
        <dbReference type="ARBA" id="ARBA00022448"/>
    </source>
</evidence>
<feature type="transmembrane region" description="Helical" evidence="8">
    <location>
        <begin position="175"/>
        <end position="194"/>
    </location>
</feature>
<feature type="transmembrane region" description="Helical" evidence="8">
    <location>
        <begin position="142"/>
        <end position="163"/>
    </location>
</feature>
<feature type="transmembrane region" description="Helical" evidence="8">
    <location>
        <begin position="244"/>
        <end position="266"/>
    </location>
</feature>
<gene>
    <name evidence="9" type="ordered locus">FraEuI1c_6597</name>
</gene>
<feature type="transmembrane region" description="Helical" evidence="8">
    <location>
        <begin position="324"/>
        <end position="347"/>
    </location>
</feature>
<keyword evidence="10" id="KW-1185">Reference proteome</keyword>
<evidence type="ECO:0000256" key="7">
    <source>
        <dbReference type="PIRNR" id="PIRNR002744"/>
    </source>
</evidence>
<dbReference type="Gene3D" id="1.10.4160.10">
    <property type="entry name" value="Hydantoin permease"/>
    <property type="match status" value="1"/>
</dbReference>
<feature type="transmembrane region" description="Helical" evidence="8">
    <location>
        <begin position="359"/>
        <end position="378"/>
    </location>
</feature>